<reference evidence="2 3" key="1">
    <citation type="journal article" date="2013" name="PLoS Genet.">
        <title>Comparative genome structure, secondary metabolite, and effector coding capacity across Cochliobolus pathogens.</title>
        <authorList>
            <person name="Condon B.J."/>
            <person name="Leng Y."/>
            <person name="Wu D."/>
            <person name="Bushley K.E."/>
            <person name="Ohm R.A."/>
            <person name="Otillar R."/>
            <person name="Martin J."/>
            <person name="Schackwitz W."/>
            <person name="Grimwood J."/>
            <person name="MohdZainudin N."/>
            <person name="Xue C."/>
            <person name="Wang R."/>
            <person name="Manning V.A."/>
            <person name="Dhillon B."/>
            <person name="Tu Z.J."/>
            <person name="Steffenson B.J."/>
            <person name="Salamov A."/>
            <person name="Sun H."/>
            <person name="Lowry S."/>
            <person name="LaButti K."/>
            <person name="Han J."/>
            <person name="Copeland A."/>
            <person name="Lindquist E."/>
            <person name="Barry K."/>
            <person name="Schmutz J."/>
            <person name="Baker S.E."/>
            <person name="Ciuffetti L.M."/>
            <person name="Grigoriev I.V."/>
            <person name="Zhong S."/>
            <person name="Turgeon B.G."/>
        </authorList>
    </citation>
    <scope>NUCLEOTIDE SEQUENCE [LARGE SCALE GENOMIC DNA]</scope>
    <source>
        <strain evidence="2 3">ATCC 44560</strain>
    </source>
</reference>
<dbReference type="AlphaFoldDB" id="W6YRV7"/>
<evidence type="ECO:0000313" key="3">
    <source>
        <dbReference type="Proteomes" id="UP000054032"/>
    </source>
</evidence>
<dbReference type="OrthoDB" id="10392530at2759"/>
<gene>
    <name evidence="2" type="ORF">COCMIDRAFT_29145</name>
</gene>
<dbReference type="EMBL" id="KI964070">
    <property type="protein sequence ID" value="EUC42172.1"/>
    <property type="molecule type" value="Genomic_DNA"/>
</dbReference>
<sequence>MRVSMCACLCVGGSGDAVHVRLRRPRHLHDDRKASRTTPWTWKMATTPACHGFVNAFGMVPVTCRAKRGYIRNDPDRQPVKPASWAWESNSKLQSRSDMLLTGGQREKGTVGEDPIRASRAMADAAGRVVSVRRVNVGQTMPTLLLHFSRQLSTCALGKDVRRIGNPIVPFPPTPISPPLTTPSQPPHNSALEPQNGTVSDYPSRTHEDYGVHSLPPECKEHTTSKAVLPWRYTSPDFHSTNTGFKQNKTCHILMCSLFAATTMSPPKHTQVIQ</sequence>
<dbReference type="HOGENOM" id="CLU_1015596_0_0_1"/>
<feature type="compositionally biased region" description="Pro residues" evidence="1">
    <location>
        <begin position="176"/>
        <end position="186"/>
    </location>
</feature>
<dbReference type="GeneID" id="19121448"/>
<evidence type="ECO:0000256" key="1">
    <source>
        <dbReference type="SAM" id="MobiDB-lite"/>
    </source>
</evidence>
<feature type="region of interest" description="Disordered" evidence="1">
    <location>
        <begin position="176"/>
        <end position="200"/>
    </location>
</feature>
<proteinExistence type="predicted"/>
<organism evidence="2 3">
    <name type="scientific">Bipolaris oryzae ATCC 44560</name>
    <dbReference type="NCBI Taxonomy" id="930090"/>
    <lineage>
        <taxon>Eukaryota</taxon>
        <taxon>Fungi</taxon>
        <taxon>Dikarya</taxon>
        <taxon>Ascomycota</taxon>
        <taxon>Pezizomycotina</taxon>
        <taxon>Dothideomycetes</taxon>
        <taxon>Pleosporomycetidae</taxon>
        <taxon>Pleosporales</taxon>
        <taxon>Pleosporineae</taxon>
        <taxon>Pleosporaceae</taxon>
        <taxon>Bipolaris</taxon>
    </lineage>
</organism>
<dbReference type="KEGG" id="bor:COCMIDRAFT_29145"/>
<dbReference type="RefSeq" id="XP_007691289.1">
    <property type="nucleotide sequence ID" value="XM_007693099.1"/>
</dbReference>
<name>W6YRV7_COCMI</name>
<dbReference type="Proteomes" id="UP000054032">
    <property type="component" value="Unassembled WGS sequence"/>
</dbReference>
<keyword evidence="3" id="KW-1185">Reference proteome</keyword>
<protein>
    <submittedName>
        <fullName evidence="2">Uncharacterized protein</fullName>
    </submittedName>
</protein>
<evidence type="ECO:0000313" key="2">
    <source>
        <dbReference type="EMBL" id="EUC42172.1"/>
    </source>
</evidence>
<accession>W6YRV7</accession>